<reference evidence="2 3" key="1">
    <citation type="submission" date="2016-10" db="EMBL/GenBank/DDBJ databases">
        <authorList>
            <person name="de Groot N.N."/>
        </authorList>
    </citation>
    <scope>NUCLEOTIDE SEQUENCE [LARGE SCALE GENOMIC DNA]</scope>
    <source>
        <strain evidence="2 3">CGMCC 4.3519</strain>
    </source>
</reference>
<dbReference type="STRING" id="403935.SAMN05216481_11724"/>
<dbReference type="AlphaFoldDB" id="A0A1H9JCB4"/>
<dbReference type="InterPro" id="IPR011990">
    <property type="entry name" value="TPR-like_helical_dom_sf"/>
</dbReference>
<dbReference type="InterPro" id="IPR024983">
    <property type="entry name" value="CHAT_dom"/>
</dbReference>
<evidence type="ECO:0000313" key="2">
    <source>
        <dbReference type="EMBL" id="SEQ84438.1"/>
    </source>
</evidence>
<accession>A0A1H9JCB4</accession>
<organism evidence="2 3">
    <name type="scientific">Streptomyces radiopugnans</name>
    <dbReference type="NCBI Taxonomy" id="403935"/>
    <lineage>
        <taxon>Bacteria</taxon>
        <taxon>Bacillati</taxon>
        <taxon>Actinomycetota</taxon>
        <taxon>Actinomycetes</taxon>
        <taxon>Kitasatosporales</taxon>
        <taxon>Streptomycetaceae</taxon>
        <taxon>Streptomyces</taxon>
    </lineage>
</organism>
<evidence type="ECO:0000259" key="1">
    <source>
        <dbReference type="Pfam" id="PF12770"/>
    </source>
</evidence>
<dbReference type="EMBL" id="FOET01000017">
    <property type="protein sequence ID" value="SEQ84438.1"/>
    <property type="molecule type" value="Genomic_DNA"/>
</dbReference>
<dbReference type="PANTHER" id="PTHR19959:SF119">
    <property type="entry name" value="FUNGAL LIPASE-LIKE DOMAIN-CONTAINING PROTEIN"/>
    <property type="match status" value="1"/>
</dbReference>
<feature type="domain" description="CHAT" evidence="1">
    <location>
        <begin position="905"/>
        <end position="1215"/>
    </location>
</feature>
<protein>
    <submittedName>
        <fullName evidence="2">CHAT domain-containing protein</fullName>
    </submittedName>
</protein>
<evidence type="ECO:0000313" key="3">
    <source>
        <dbReference type="Proteomes" id="UP000199055"/>
    </source>
</evidence>
<gene>
    <name evidence="2" type="ORF">SAMN05216481_11724</name>
</gene>
<dbReference type="SUPFAM" id="SSF48452">
    <property type="entry name" value="TPR-like"/>
    <property type="match status" value="1"/>
</dbReference>
<sequence>MWWKSFTGGRDRKGTEDWSRLGSEVWERWHRTGATADLDEAVAVYRTAVERTPRRHEERASLLYGLLAALHARGTRTGALADLNEAVAAGREAVALAPMNAGYLSALGVVMSERFEQTGQDADLEEAVMLCRRAVTLPPTGPSDVENSLEHLATALHLRFQRTGSLADLEEAIDLERTAVALSQPRSSGRKGILTNLSGQLISLHLRTGRPEALDEAVAFARRAVRAEPAADPHQLACLTDLGNALELRYKRGGVRADLDESLALGREAVALTPAFPTVRAPFLINLMNRLSLRYEQGGSDADIEEALRLGREAVAAAPFHHPERPGYLFHLVSTLTLRSMHSGSTTFVDEAVALSRAAAEAARSLAHPEVRGAYLTTFVLALQSRFEQAGDVADLDEAISVGREAMTFFSTGTLGAERHSFILTEALYVRFRQTDSMDDLNEAIALSRASLAAAHGDPAGQPGPLGLLGMLLWARHERTQDESDLEEAVGFCRQAVEATVHEAELAVRLANLAGALVVRFRRTDLVTDLDDAVEAASRAVRLTPRRDTELPRYLSNLAFALTLRFQRAGRREDLDEAVAVGRDSVTLLPAHHPERAKFLINLGTALRTRYERFAAEADLETATAAFMEAAGAESAPAAHRVHAGRNAAALIAPTDPVRAADILEAAVLLLPEVSARRLARSDQQHALGVARRMASDAAALVLAGPHQAGAQDPALRALRLLETGRTVLIGQALDTRDDLSELRRHHPGLAERFVGLRDGLDQPAPALLVPPVSAVGGSPAPGHSGHAGVPQTHAALNRPALAAEFAATLAEIRTKDGFASFGLPPAPEDLVTVAEHGPLAVLNVSTYGSHALLLTRDGVSAVPLPALDFESVIARTDAFLDALHRAVAGSDSTERRAAQASMREVLEWLWDAAAELVLDRLGFRHRPTAEPDAWPRLWWVPSGLLSLLPLHAAGHHTETAAGTAPRTVMDRVVSSYTPSVRALHHARRHAPVPDTSPACIPRALGVAMPVTPGLPGGGPLHHASEEVAMLRRHLPGLVVLDGGDDPATPVKADVLKRLPDCPVAHFACHGHSDGTDPSLSHLLLQDHERDPLTIAALAPVALDHAQLAYLSACRTASVVHGAFLDEALHLASAFQLAGFPRVVGTLWEVDDRLCVTIADSFYTHLRTAEGGLDTRRTAHALHRALIAVRDGHDLSGPITRSGNPFLWAAHIHVGA</sequence>
<proteinExistence type="predicted"/>
<keyword evidence="3" id="KW-1185">Reference proteome</keyword>
<name>A0A1H9JCB4_9ACTN</name>
<dbReference type="Gene3D" id="1.25.40.10">
    <property type="entry name" value="Tetratricopeptide repeat domain"/>
    <property type="match status" value="3"/>
</dbReference>
<dbReference type="Proteomes" id="UP000199055">
    <property type="component" value="Unassembled WGS sequence"/>
</dbReference>
<dbReference type="Pfam" id="PF12770">
    <property type="entry name" value="CHAT"/>
    <property type="match status" value="1"/>
</dbReference>
<dbReference type="PANTHER" id="PTHR19959">
    <property type="entry name" value="KINESIN LIGHT CHAIN"/>
    <property type="match status" value="1"/>
</dbReference>